<dbReference type="InterPro" id="IPR001633">
    <property type="entry name" value="EAL_dom"/>
</dbReference>
<dbReference type="GO" id="GO:0071111">
    <property type="term" value="F:cyclic-guanylate-specific phosphodiesterase activity"/>
    <property type="evidence" value="ECO:0007669"/>
    <property type="project" value="InterPro"/>
</dbReference>
<dbReference type="KEGG" id="suln:FJR47_07210"/>
<accession>A0AAJ4A4F0</accession>
<dbReference type="Pfam" id="PF00990">
    <property type="entry name" value="GGDEF"/>
    <property type="match status" value="1"/>
</dbReference>
<keyword evidence="4" id="KW-1185">Reference proteome</keyword>
<dbReference type="Gene3D" id="3.20.20.450">
    <property type="entry name" value="EAL domain"/>
    <property type="match status" value="1"/>
</dbReference>
<dbReference type="SUPFAM" id="SSF55073">
    <property type="entry name" value="Nucleotide cyclase"/>
    <property type="match status" value="1"/>
</dbReference>
<dbReference type="AlphaFoldDB" id="A0AAJ4A4F0"/>
<dbReference type="Proteomes" id="UP000326061">
    <property type="component" value="Chromosome"/>
</dbReference>
<dbReference type="InterPro" id="IPR043128">
    <property type="entry name" value="Rev_trsase/Diguanyl_cyclase"/>
</dbReference>
<dbReference type="Pfam" id="PF00563">
    <property type="entry name" value="EAL"/>
    <property type="match status" value="1"/>
</dbReference>
<name>A0AAJ4A4F0_9BACT</name>
<dbReference type="InterPro" id="IPR029787">
    <property type="entry name" value="Nucleotide_cyclase"/>
</dbReference>
<dbReference type="RefSeq" id="WP_152299773.1">
    <property type="nucleotide sequence ID" value="NZ_CP041166.1"/>
</dbReference>
<evidence type="ECO:0000259" key="2">
    <source>
        <dbReference type="PROSITE" id="PS50887"/>
    </source>
</evidence>
<feature type="domain" description="GGDEF" evidence="2">
    <location>
        <begin position="430"/>
        <end position="565"/>
    </location>
</feature>
<organism evidence="3 4">
    <name type="scientific">Sulfurimonas xiamenensis</name>
    <dbReference type="NCBI Taxonomy" id="2590021"/>
    <lineage>
        <taxon>Bacteria</taxon>
        <taxon>Pseudomonadati</taxon>
        <taxon>Campylobacterota</taxon>
        <taxon>Epsilonproteobacteria</taxon>
        <taxon>Campylobacterales</taxon>
        <taxon>Sulfurimonadaceae</taxon>
        <taxon>Sulfurimonas</taxon>
    </lineage>
</organism>
<dbReference type="CDD" id="cd01948">
    <property type="entry name" value="EAL"/>
    <property type="match status" value="1"/>
</dbReference>
<dbReference type="SMART" id="SM00052">
    <property type="entry name" value="EAL"/>
    <property type="match status" value="1"/>
</dbReference>
<reference evidence="4" key="1">
    <citation type="submission" date="2019-06" db="EMBL/GenBank/DDBJ databases">
        <title>Sulfurimonas gotlandica sp. nov., a chemoautotrophic and psychrotolerant epsilonproteobacterium isolated from a pelagic redoxcline, and an emended description of the genus Sulfurimonas.</title>
        <authorList>
            <person name="Wang S."/>
            <person name="Jiang L."/>
            <person name="Shao Z."/>
        </authorList>
    </citation>
    <scope>NUCLEOTIDE SEQUENCE [LARGE SCALE GENOMIC DNA]</scope>
    <source>
        <strain evidence="4">1-1N</strain>
    </source>
</reference>
<dbReference type="SUPFAM" id="SSF141868">
    <property type="entry name" value="EAL domain-like"/>
    <property type="match status" value="1"/>
</dbReference>
<dbReference type="SMART" id="SM00267">
    <property type="entry name" value="GGDEF"/>
    <property type="match status" value="1"/>
</dbReference>
<proteinExistence type="predicted"/>
<sequence length="586" mass="67619">MRLELPKKWIHNLKTLDVAFQPIINIHTGKIFAVEALLRNYEKVGFNSIFDLFDAVYKDNLLYSFDLKLRKKAFKKFTTINAHENIKLFYNLDNRLLEMPNFKHGNTGKLLKHYDICKNSICFEISERHEISNSSRMQEVLEHYKSENFCIAIDDFGVGYSGYKLLYESKPDIIKIDRFFLSDIQKDEKKKLMARSITHLAIQLGIKVIAEGIENKEELLTCRDIGCHFVQGYFIQKPTLLASEIAQEYPHVLNILNSEKRVTESSYKIETFLNKTPPFSIDTEIKNIVKHFQKNPQAETVTIVNSNNEPMGILQENKIKEFIYSPYGRSLLTNNAAKRSKLVNLIEPCGTTEINCNISTIIELFSNNSESIGIILTNNSKYYGFLSARAIITIMSEQNIIHAREQNPLTKLPGNSMIEKLISEIIESEKTYILCYFDLDNFKAFNDVYGFRNGDRAIMLFADILRKNLPTEFFKGHIGGDDFFVAVESTKENEEKYTEALSKIVQKFEYDTRELYSKEDKEKNYIISTDREGNKKRFPLLCVSASVLVVRSNANRRNADYINNILSLQKKVAKQESSHISISCLL</sequence>
<dbReference type="Gene3D" id="3.30.70.270">
    <property type="match status" value="1"/>
</dbReference>
<evidence type="ECO:0000313" key="3">
    <source>
        <dbReference type="EMBL" id="QFR43711.1"/>
    </source>
</evidence>
<dbReference type="PANTHER" id="PTHR33121:SF76">
    <property type="entry name" value="SIGNALING PROTEIN"/>
    <property type="match status" value="1"/>
</dbReference>
<evidence type="ECO:0000259" key="1">
    <source>
        <dbReference type="PROSITE" id="PS50883"/>
    </source>
</evidence>
<dbReference type="PROSITE" id="PS50883">
    <property type="entry name" value="EAL"/>
    <property type="match status" value="1"/>
</dbReference>
<dbReference type="EMBL" id="CP041166">
    <property type="protein sequence ID" value="QFR43711.1"/>
    <property type="molecule type" value="Genomic_DNA"/>
</dbReference>
<gene>
    <name evidence="3" type="ORF">FJR47_07210</name>
</gene>
<dbReference type="InterPro" id="IPR050706">
    <property type="entry name" value="Cyclic-di-GMP_PDE-like"/>
</dbReference>
<dbReference type="PANTHER" id="PTHR33121">
    <property type="entry name" value="CYCLIC DI-GMP PHOSPHODIESTERASE PDEF"/>
    <property type="match status" value="1"/>
</dbReference>
<dbReference type="InterPro" id="IPR035919">
    <property type="entry name" value="EAL_sf"/>
</dbReference>
<dbReference type="PROSITE" id="PS50887">
    <property type="entry name" value="GGDEF"/>
    <property type="match status" value="1"/>
</dbReference>
<evidence type="ECO:0000313" key="4">
    <source>
        <dbReference type="Proteomes" id="UP000326061"/>
    </source>
</evidence>
<protein>
    <submittedName>
        <fullName evidence="3">GGDEF domain-containing protein</fullName>
    </submittedName>
</protein>
<dbReference type="NCBIfam" id="TIGR00254">
    <property type="entry name" value="GGDEF"/>
    <property type="match status" value="1"/>
</dbReference>
<feature type="domain" description="EAL" evidence="1">
    <location>
        <begin position="1"/>
        <end position="252"/>
    </location>
</feature>
<dbReference type="CDD" id="cd01949">
    <property type="entry name" value="GGDEF"/>
    <property type="match status" value="1"/>
</dbReference>
<dbReference type="InterPro" id="IPR000160">
    <property type="entry name" value="GGDEF_dom"/>
</dbReference>